<evidence type="ECO:0000313" key="7">
    <source>
        <dbReference type="Proteomes" id="UP000011087"/>
    </source>
</evidence>
<dbReference type="AlphaFoldDB" id="L1JR47"/>
<dbReference type="HOGENOM" id="CLU_374055_0_0_1"/>
<organism evidence="5">
    <name type="scientific">Guillardia theta (strain CCMP2712)</name>
    <name type="common">Cryptophyte</name>
    <dbReference type="NCBI Taxonomy" id="905079"/>
    <lineage>
        <taxon>Eukaryota</taxon>
        <taxon>Cryptophyceae</taxon>
        <taxon>Pyrenomonadales</taxon>
        <taxon>Geminigeraceae</taxon>
        <taxon>Guillardia</taxon>
    </lineage>
</organism>
<dbReference type="PANTHER" id="PTHR13091:SF0">
    <property type="entry name" value="NONSENSE-MEDIATED MRNA DECAY FACTOR SMG8"/>
    <property type="match status" value="1"/>
</dbReference>
<feature type="compositionally biased region" description="Polar residues" evidence="4">
    <location>
        <begin position="1"/>
        <end position="11"/>
    </location>
</feature>
<evidence type="ECO:0000256" key="3">
    <source>
        <dbReference type="ARBA" id="ARBA00029509"/>
    </source>
</evidence>
<dbReference type="EMBL" id="JH992978">
    <property type="protein sequence ID" value="EKX50665.1"/>
    <property type="molecule type" value="Genomic_DNA"/>
</dbReference>
<evidence type="ECO:0000256" key="2">
    <source>
        <dbReference type="ARBA" id="ARBA00023161"/>
    </source>
</evidence>
<dbReference type="PANTHER" id="PTHR13091">
    <property type="entry name" value="AMPLIFIED IN BREAST CANCER 2-RELATED"/>
    <property type="match status" value="1"/>
</dbReference>
<dbReference type="RefSeq" id="XP_005837645.1">
    <property type="nucleotide sequence ID" value="XM_005837588.1"/>
</dbReference>
<dbReference type="Proteomes" id="UP000011087">
    <property type="component" value="Unassembled WGS sequence"/>
</dbReference>
<feature type="compositionally biased region" description="Basic and acidic residues" evidence="4">
    <location>
        <begin position="656"/>
        <end position="679"/>
    </location>
</feature>
<dbReference type="GO" id="GO:0000184">
    <property type="term" value="P:nuclear-transcribed mRNA catabolic process, nonsense-mediated decay"/>
    <property type="evidence" value="ECO:0007669"/>
    <property type="project" value="UniProtKB-KW"/>
</dbReference>
<reference evidence="5 7" key="1">
    <citation type="journal article" date="2012" name="Nature">
        <title>Algal genomes reveal evolutionary mosaicism and the fate of nucleomorphs.</title>
        <authorList>
            <consortium name="DOE Joint Genome Institute"/>
            <person name="Curtis B.A."/>
            <person name="Tanifuji G."/>
            <person name="Burki F."/>
            <person name="Gruber A."/>
            <person name="Irimia M."/>
            <person name="Maruyama S."/>
            <person name="Arias M.C."/>
            <person name="Ball S.G."/>
            <person name="Gile G.H."/>
            <person name="Hirakawa Y."/>
            <person name="Hopkins J.F."/>
            <person name="Kuo A."/>
            <person name="Rensing S.A."/>
            <person name="Schmutz J."/>
            <person name="Symeonidi A."/>
            <person name="Elias M."/>
            <person name="Eveleigh R.J."/>
            <person name="Herman E.K."/>
            <person name="Klute M.J."/>
            <person name="Nakayama T."/>
            <person name="Obornik M."/>
            <person name="Reyes-Prieto A."/>
            <person name="Armbrust E.V."/>
            <person name="Aves S.J."/>
            <person name="Beiko R.G."/>
            <person name="Coutinho P."/>
            <person name="Dacks J.B."/>
            <person name="Durnford D.G."/>
            <person name="Fast N.M."/>
            <person name="Green B.R."/>
            <person name="Grisdale C.J."/>
            <person name="Hempel F."/>
            <person name="Henrissat B."/>
            <person name="Hoppner M.P."/>
            <person name="Ishida K."/>
            <person name="Kim E."/>
            <person name="Koreny L."/>
            <person name="Kroth P.G."/>
            <person name="Liu Y."/>
            <person name="Malik S.B."/>
            <person name="Maier U.G."/>
            <person name="McRose D."/>
            <person name="Mock T."/>
            <person name="Neilson J.A."/>
            <person name="Onodera N.T."/>
            <person name="Poole A.M."/>
            <person name="Pritham E.J."/>
            <person name="Richards T.A."/>
            <person name="Rocap G."/>
            <person name="Roy S.W."/>
            <person name="Sarai C."/>
            <person name="Schaack S."/>
            <person name="Shirato S."/>
            <person name="Slamovits C.H."/>
            <person name="Spencer D.F."/>
            <person name="Suzuki S."/>
            <person name="Worden A.Z."/>
            <person name="Zauner S."/>
            <person name="Barry K."/>
            <person name="Bell C."/>
            <person name="Bharti A.K."/>
            <person name="Crow J.A."/>
            <person name="Grimwood J."/>
            <person name="Kramer R."/>
            <person name="Lindquist E."/>
            <person name="Lucas S."/>
            <person name="Salamov A."/>
            <person name="McFadden G.I."/>
            <person name="Lane C.E."/>
            <person name="Keeling P.J."/>
            <person name="Gray M.W."/>
            <person name="Grigoriev I.V."/>
            <person name="Archibald J.M."/>
        </authorList>
    </citation>
    <scope>NUCLEOTIDE SEQUENCE</scope>
    <source>
        <strain evidence="5 7">CCMP2712</strain>
    </source>
</reference>
<dbReference type="PaxDb" id="55529-EKX50665"/>
<evidence type="ECO:0000256" key="1">
    <source>
        <dbReference type="ARBA" id="ARBA00006443"/>
    </source>
</evidence>
<gene>
    <name evidence="5" type="ORF">GUITHDRAFT_135281</name>
</gene>
<protein>
    <recommendedName>
        <fullName evidence="3">Nonsense-mediated mRNA decay factor SMG8</fullName>
    </recommendedName>
</protein>
<sequence>MLQTSMNTTGKLSHLVGVQPFMPDTDQVGEKKEENDEDEKKILKVNPKGLLPGKYHVVGLVNIEGSERPAFLDECTAIDLEENAVPPIPVFIPEDDEAYFASEQQEHAWRSCLLTIFLSAQCVFFCLEGPRFPPHLLSILRSLQSAKAVMIKRFMVEAEEQLPGNRQNTARRKKSVNPKISSNLLRLEKALDAQIRQLLISSGCLLRPSYKALFALSADKCLHILEDENVLLESNKKRMEDILDMYMQISEEVADGSSNQKNDGWGDDLPSSFSFSSFLSAHLDSSIPILSFSTHPPPKLRVTPVDGEIWRSNYARKARKALASTTSSTGGGEEQGADKLEEERGNVMIEDVSMELAGGLWADQEVSVRCCREAARKGLSEYLRGAPKLYRKEEHERRKKRAIAVFSSLSRGPARREHLSCLLSLCDLQWKEEKRQCERVSFNFLPCLHAAASCLQEDGCRSGLTFSSFSGCGRRRKEREDPFTFLASNHRFYEQCEKEMAEVGREFLCLPLKCRRSEERKMEEGEEGGDASERRRRTAELRKVRMKDGRPLLCCRLYVLGPREAYKEEEGFQPEGCESPCFFQKIAQKAEETRDGEILASSNSQEEGRGDGNGRSAGKGTGKKSASGGGGGGGGGGMEDTDWPSLPLLANIRNSRWSDRSRRFAGSEKEEGASDKGGEKQGNSRRKRTTNALEDALSSALEKKAQSSHQKQDCPHHKDDCLVALDYEAKHSRSLSTDLSVEV</sequence>
<feature type="compositionally biased region" description="Basic and acidic residues" evidence="4">
    <location>
        <begin position="701"/>
        <end position="716"/>
    </location>
</feature>
<feature type="region of interest" description="Disordered" evidence="4">
    <location>
        <begin position="1"/>
        <end position="39"/>
    </location>
</feature>
<feature type="compositionally biased region" description="Gly residues" evidence="4">
    <location>
        <begin position="627"/>
        <end position="638"/>
    </location>
</feature>
<dbReference type="eggNOG" id="KOG3692">
    <property type="taxonomic scope" value="Eukaryota"/>
</dbReference>
<comment type="similarity">
    <text evidence="1">Belongs to the SMG8 family.</text>
</comment>
<dbReference type="KEGG" id="gtt:GUITHDRAFT_135281"/>
<reference evidence="7" key="2">
    <citation type="submission" date="2012-11" db="EMBL/GenBank/DDBJ databases">
        <authorList>
            <person name="Kuo A."/>
            <person name="Curtis B.A."/>
            <person name="Tanifuji G."/>
            <person name="Burki F."/>
            <person name="Gruber A."/>
            <person name="Irimia M."/>
            <person name="Maruyama S."/>
            <person name="Arias M.C."/>
            <person name="Ball S.G."/>
            <person name="Gile G.H."/>
            <person name="Hirakawa Y."/>
            <person name="Hopkins J.F."/>
            <person name="Rensing S.A."/>
            <person name="Schmutz J."/>
            <person name="Symeonidi A."/>
            <person name="Elias M."/>
            <person name="Eveleigh R.J."/>
            <person name="Herman E.K."/>
            <person name="Klute M.J."/>
            <person name="Nakayama T."/>
            <person name="Obornik M."/>
            <person name="Reyes-Prieto A."/>
            <person name="Armbrust E.V."/>
            <person name="Aves S.J."/>
            <person name="Beiko R.G."/>
            <person name="Coutinho P."/>
            <person name="Dacks J.B."/>
            <person name="Durnford D.G."/>
            <person name="Fast N.M."/>
            <person name="Green B.R."/>
            <person name="Grisdale C."/>
            <person name="Hempe F."/>
            <person name="Henrissat B."/>
            <person name="Hoppner M.P."/>
            <person name="Ishida K.-I."/>
            <person name="Kim E."/>
            <person name="Koreny L."/>
            <person name="Kroth P.G."/>
            <person name="Liu Y."/>
            <person name="Malik S.-B."/>
            <person name="Maier U.G."/>
            <person name="McRose D."/>
            <person name="Mock T."/>
            <person name="Neilson J.A."/>
            <person name="Onodera N.T."/>
            <person name="Poole A.M."/>
            <person name="Pritham E.J."/>
            <person name="Richards T.A."/>
            <person name="Rocap G."/>
            <person name="Roy S.W."/>
            <person name="Sarai C."/>
            <person name="Schaack S."/>
            <person name="Shirato S."/>
            <person name="Slamovits C.H."/>
            <person name="Spencer D.F."/>
            <person name="Suzuki S."/>
            <person name="Worden A.Z."/>
            <person name="Zauner S."/>
            <person name="Barry K."/>
            <person name="Bell C."/>
            <person name="Bharti A.K."/>
            <person name="Crow J.A."/>
            <person name="Grimwood J."/>
            <person name="Kramer R."/>
            <person name="Lindquist E."/>
            <person name="Lucas S."/>
            <person name="Salamov A."/>
            <person name="McFadden G.I."/>
            <person name="Lane C.E."/>
            <person name="Keeling P.J."/>
            <person name="Gray M.W."/>
            <person name="Grigoriev I.V."/>
            <person name="Archibald J.M."/>
        </authorList>
    </citation>
    <scope>NUCLEOTIDE SEQUENCE</scope>
    <source>
        <strain evidence="7">CCMP2712</strain>
    </source>
</reference>
<keyword evidence="7" id="KW-1185">Reference proteome</keyword>
<evidence type="ECO:0000313" key="6">
    <source>
        <dbReference type="EnsemblProtists" id="EKX50665"/>
    </source>
</evidence>
<proteinExistence type="inferred from homology"/>
<evidence type="ECO:0000313" key="5">
    <source>
        <dbReference type="EMBL" id="EKX50665.1"/>
    </source>
</evidence>
<dbReference type="EnsemblProtists" id="EKX50665">
    <property type="protein sequence ID" value="EKX50665"/>
    <property type="gene ID" value="GUITHDRAFT_135281"/>
</dbReference>
<name>L1JR47_GUITC</name>
<accession>L1JR47</accession>
<keyword evidence="2" id="KW-0866">Nonsense-mediated mRNA decay</keyword>
<dbReference type="InterPro" id="IPR019354">
    <property type="entry name" value="SMG8-like"/>
</dbReference>
<feature type="compositionally biased region" description="Basic and acidic residues" evidence="4">
    <location>
        <begin position="28"/>
        <end position="39"/>
    </location>
</feature>
<evidence type="ECO:0000256" key="4">
    <source>
        <dbReference type="SAM" id="MobiDB-lite"/>
    </source>
</evidence>
<dbReference type="GeneID" id="17307141"/>
<dbReference type="OrthoDB" id="63589at2759"/>
<feature type="region of interest" description="Disordered" evidence="4">
    <location>
        <begin position="592"/>
        <end position="716"/>
    </location>
</feature>
<dbReference type="STRING" id="905079.L1JR47"/>
<reference evidence="6" key="3">
    <citation type="submission" date="2016-03" db="UniProtKB">
        <authorList>
            <consortium name="EnsemblProtists"/>
        </authorList>
    </citation>
    <scope>IDENTIFICATION</scope>
</reference>
<dbReference type="Pfam" id="PF10220">
    <property type="entry name" value="Smg8_Smg9"/>
    <property type="match status" value="1"/>
</dbReference>